<reference evidence="3" key="1">
    <citation type="submission" date="2013-02" db="EMBL/GenBank/DDBJ databases">
        <authorList>
            <person name="Hughes D."/>
        </authorList>
    </citation>
    <scope>NUCLEOTIDE SEQUENCE</scope>
    <source>
        <strain>Durham</strain>
        <strain evidence="3">NC isolate 2 -- Noor lab</strain>
    </source>
</reference>
<sequence>MRASEPINNKHIDNIHKSWGSVDNIPQTPLDDGENMPPPKLTDPIQKKKRSKRGTSEVDNKSGYSSMPTTPNQPRSTSFGGNEMDCEQSDSDSACGFGSNWSVGDSGNKQTNNFPNYV</sequence>
<name>T1H0A9_MEGSC</name>
<feature type="compositionally biased region" description="Polar residues" evidence="1">
    <location>
        <begin position="99"/>
        <end position="118"/>
    </location>
</feature>
<feature type="region of interest" description="Disordered" evidence="1">
    <location>
        <begin position="1"/>
        <end position="118"/>
    </location>
</feature>
<dbReference type="HOGENOM" id="CLU_2212103_0_0_1"/>
<evidence type="ECO:0000313" key="2">
    <source>
        <dbReference type="EnsemblMetazoa" id="MESCA009582-PA"/>
    </source>
</evidence>
<feature type="compositionally biased region" description="Polar residues" evidence="1">
    <location>
        <begin position="62"/>
        <end position="80"/>
    </location>
</feature>
<dbReference type="STRING" id="36166.T1H0A9"/>
<keyword evidence="3" id="KW-1185">Reference proteome</keyword>
<dbReference type="EMBL" id="CAQQ02380480">
    <property type="status" value="NOT_ANNOTATED_CDS"/>
    <property type="molecule type" value="Genomic_DNA"/>
</dbReference>
<proteinExistence type="predicted"/>
<protein>
    <submittedName>
        <fullName evidence="2">Uncharacterized protein</fullName>
    </submittedName>
</protein>
<reference evidence="2" key="2">
    <citation type="submission" date="2015-06" db="UniProtKB">
        <authorList>
            <consortium name="EnsemblMetazoa"/>
        </authorList>
    </citation>
    <scope>IDENTIFICATION</scope>
</reference>
<dbReference type="Proteomes" id="UP000015102">
    <property type="component" value="Unassembled WGS sequence"/>
</dbReference>
<organism evidence="2 3">
    <name type="scientific">Megaselia scalaris</name>
    <name type="common">Humpbacked fly</name>
    <name type="synonym">Phora scalaris</name>
    <dbReference type="NCBI Taxonomy" id="36166"/>
    <lineage>
        <taxon>Eukaryota</taxon>
        <taxon>Metazoa</taxon>
        <taxon>Ecdysozoa</taxon>
        <taxon>Arthropoda</taxon>
        <taxon>Hexapoda</taxon>
        <taxon>Insecta</taxon>
        <taxon>Pterygota</taxon>
        <taxon>Neoptera</taxon>
        <taxon>Endopterygota</taxon>
        <taxon>Diptera</taxon>
        <taxon>Brachycera</taxon>
        <taxon>Muscomorpha</taxon>
        <taxon>Platypezoidea</taxon>
        <taxon>Phoridae</taxon>
        <taxon>Megaseliini</taxon>
        <taxon>Megaselia</taxon>
    </lineage>
</organism>
<evidence type="ECO:0000256" key="1">
    <source>
        <dbReference type="SAM" id="MobiDB-lite"/>
    </source>
</evidence>
<dbReference type="EnsemblMetazoa" id="MESCA009582-RA">
    <property type="protein sequence ID" value="MESCA009582-PA"/>
    <property type="gene ID" value="MESCA009582"/>
</dbReference>
<dbReference type="AlphaFoldDB" id="T1H0A9"/>
<accession>T1H0A9</accession>
<evidence type="ECO:0000313" key="3">
    <source>
        <dbReference type="Proteomes" id="UP000015102"/>
    </source>
</evidence>